<dbReference type="InterPro" id="IPR001173">
    <property type="entry name" value="Glyco_trans_2-like"/>
</dbReference>
<organism evidence="2 3">
    <name type="scientific">Brevifollis gellanilyticus</name>
    <dbReference type="NCBI Taxonomy" id="748831"/>
    <lineage>
        <taxon>Bacteria</taxon>
        <taxon>Pseudomonadati</taxon>
        <taxon>Verrucomicrobiota</taxon>
        <taxon>Verrucomicrobiia</taxon>
        <taxon>Verrucomicrobiales</taxon>
        <taxon>Verrucomicrobiaceae</taxon>
    </lineage>
</organism>
<evidence type="ECO:0000313" key="3">
    <source>
        <dbReference type="Proteomes" id="UP000321577"/>
    </source>
</evidence>
<dbReference type="Pfam" id="PF00535">
    <property type="entry name" value="Glycos_transf_2"/>
    <property type="match status" value="1"/>
</dbReference>
<name>A0A512M9X2_9BACT</name>
<dbReference type="SUPFAM" id="SSF53448">
    <property type="entry name" value="Nucleotide-diphospho-sugar transferases"/>
    <property type="match status" value="1"/>
</dbReference>
<evidence type="ECO:0000259" key="1">
    <source>
        <dbReference type="Pfam" id="PF00535"/>
    </source>
</evidence>
<comment type="caution">
    <text evidence="2">The sequence shown here is derived from an EMBL/GenBank/DDBJ whole genome shotgun (WGS) entry which is preliminary data.</text>
</comment>
<protein>
    <recommendedName>
        <fullName evidence="1">Glycosyltransferase 2-like domain-containing protein</fullName>
    </recommendedName>
</protein>
<sequence>MITISVLITYHNEREMLRECLGSLQAGKVQPDEILIYDDASTFPPAPFIPAGIRVRVIRGEQNIGPGRGRNVLLHEASSTYVHFHDSDDWFHAQWCEVVRQRLEENPVDALFTEIASSSTGQAVFDHPFMNYGQSAAERDLTAMAIEGGLLVPSATIRRECALKVGGFRAGLWQSEDKDFYIRLAASGVSWAVESRTLVCIRYRTDSRSHDRAQVWKDGLKCLVHASEELPARYHGNVANAAAKCAYQLYMAGERAASHDAFELCERLGGTSYSWRGAGFRLAARLLGGENAEVVSHFLQKIKSLLGARSEEPNAGR</sequence>
<proteinExistence type="predicted"/>
<accession>A0A512M9X2</accession>
<dbReference type="RefSeq" id="WP_146851114.1">
    <property type="nucleotide sequence ID" value="NZ_BKAG01000018.1"/>
</dbReference>
<evidence type="ECO:0000313" key="2">
    <source>
        <dbReference type="EMBL" id="GEP43540.1"/>
    </source>
</evidence>
<keyword evidence="3" id="KW-1185">Reference proteome</keyword>
<dbReference type="OrthoDB" id="9806521at2"/>
<reference evidence="2 3" key="1">
    <citation type="submission" date="2019-07" db="EMBL/GenBank/DDBJ databases">
        <title>Whole genome shotgun sequence of Brevifollis gellanilyticus NBRC 108608.</title>
        <authorList>
            <person name="Hosoyama A."/>
            <person name="Uohara A."/>
            <person name="Ohji S."/>
            <person name="Ichikawa N."/>
        </authorList>
    </citation>
    <scope>NUCLEOTIDE SEQUENCE [LARGE SCALE GENOMIC DNA]</scope>
    <source>
        <strain evidence="2 3">NBRC 108608</strain>
    </source>
</reference>
<dbReference type="CDD" id="cd00761">
    <property type="entry name" value="Glyco_tranf_GTA_type"/>
    <property type="match status" value="1"/>
</dbReference>
<feature type="domain" description="Glycosyltransferase 2-like" evidence="1">
    <location>
        <begin position="5"/>
        <end position="123"/>
    </location>
</feature>
<dbReference type="Proteomes" id="UP000321577">
    <property type="component" value="Unassembled WGS sequence"/>
</dbReference>
<gene>
    <name evidence="2" type="ORF">BGE01nite_28310</name>
</gene>
<dbReference type="Gene3D" id="3.90.550.10">
    <property type="entry name" value="Spore Coat Polysaccharide Biosynthesis Protein SpsA, Chain A"/>
    <property type="match status" value="1"/>
</dbReference>
<dbReference type="EMBL" id="BKAG01000018">
    <property type="protein sequence ID" value="GEP43540.1"/>
    <property type="molecule type" value="Genomic_DNA"/>
</dbReference>
<dbReference type="PANTHER" id="PTHR43685">
    <property type="entry name" value="GLYCOSYLTRANSFERASE"/>
    <property type="match status" value="1"/>
</dbReference>
<dbReference type="InterPro" id="IPR029044">
    <property type="entry name" value="Nucleotide-diphossugar_trans"/>
</dbReference>
<dbReference type="InterPro" id="IPR050834">
    <property type="entry name" value="Glycosyltransf_2"/>
</dbReference>
<dbReference type="PANTHER" id="PTHR43685:SF2">
    <property type="entry name" value="GLYCOSYLTRANSFERASE 2-LIKE DOMAIN-CONTAINING PROTEIN"/>
    <property type="match status" value="1"/>
</dbReference>
<dbReference type="AlphaFoldDB" id="A0A512M9X2"/>